<dbReference type="InterPro" id="IPR045851">
    <property type="entry name" value="AMP-bd_C_sf"/>
</dbReference>
<dbReference type="SUPFAM" id="SSF56801">
    <property type="entry name" value="Acetyl-CoA synthetase-like"/>
    <property type="match status" value="1"/>
</dbReference>
<dbReference type="PANTHER" id="PTHR24096">
    <property type="entry name" value="LONG-CHAIN-FATTY-ACID--COA LIGASE"/>
    <property type="match status" value="1"/>
</dbReference>
<gene>
    <name evidence="5" type="ORF">B0T10DRAFT_420052</name>
</gene>
<dbReference type="Gene3D" id="3.30.300.30">
    <property type="match status" value="1"/>
</dbReference>
<name>A0A9P8VNJ6_9HYPO</name>
<evidence type="ECO:0000313" key="5">
    <source>
        <dbReference type="EMBL" id="KAH6867223.1"/>
    </source>
</evidence>
<dbReference type="Proteomes" id="UP000777438">
    <property type="component" value="Unassembled WGS sequence"/>
</dbReference>
<dbReference type="Pfam" id="PF13193">
    <property type="entry name" value="AMP-binding_C"/>
    <property type="match status" value="1"/>
</dbReference>
<reference evidence="5 6" key="1">
    <citation type="journal article" date="2021" name="Nat. Commun.">
        <title>Genetic determinants of endophytism in the Arabidopsis root mycobiome.</title>
        <authorList>
            <person name="Mesny F."/>
            <person name="Miyauchi S."/>
            <person name="Thiergart T."/>
            <person name="Pickel B."/>
            <person name="Atanasova L."/>
            <person name="Karlsson M."/>
            <person name="Huettel B."/>
            <person name="Barry K.W."/>
            <person name="Haridas S."/>
            <person name="Chen C."/>
            <person name="Bauer D."/>
            <person name="Andreopoulos W."/>
            <person name="Pangilinan J."/>
            <person name="LaButti K."/>
            <person name="Riley R."/>
            <person name="Lipzen A."/>
            <person name="Clum A."/>
            <person name="Drula E."/>
            <person name="Henrissat B."/>
            <person name="Kohler A."/>
            <person name="Grigoriev I.V."/>
            <person name="Martin F.M."/>
            <person name="Hacquard S."/>
        </authorList>
    </citation>
    <scope>NUCLEOTIDE SEQUENCE [LARGE SCALE GENOMIC DNA]</scope>
    <source>
        <strain evidence="5 6">MPI-CAGE-CH-0241</strain>
    </source>
</reference>
<dbReference type="Gene3D" id="3.40.50.12780">
    <property type="entry name" value="N-terminal domain of ligase-like"/>
    <property type="match status" value="1"/>
</dbReference>
<protein>
    <submittedName>
        <fullName evidence="5">Uncharacterized protein</fullName>
    </submittedName>
</protein>
<keyword evidence="6" id="KW-1185">Reference proteome</keyword>
<feature type="domain" description="AMP-binding enzyme C-terminal" evidence="4">
    <location>
        <begin position="454"/>
        <end position="534"/>
    </location>
</feature>
<dbReference type="OrthoDB" id="1898221at2759"/>
<dbReference type="GO" id="GO:0019748">
    <property type="term" value="P:secondary metabolic process"/>
    <property type="evidence" value="ECO:0007669"/>
    <property type="project" value="TreeGrafter"/>
</dbReference>
<evidence type="ECO:0000256" key="2">
    <source>
        <dbReference type="ARBA" id="ARBA00022598"/>
    </source>
</evidence>
<evidence type="ECO:0000313" key="6">
    <source>
        <dbReference type="Proteomes" id="UP000777438"/>
    </source>
</evidence>
<dbReference type="GO" id="GO:0016405">
    <property type="term" value="F:CoA-ligase activity"/>
    <property type="evidence" value="ECO:0007669"/>
    <property type="project" value="TreeGrafter"/>
</dbReference>
<dbReference type="EMBL" id="JAGPYM010000115">
    <property type="protein sequence ID" value="KAH6867223.1"/>
    <property type="molecule type" value="Genomic_DNA"/>
</dbReference>
<comment type="similarity">
    <text evidence="1">Belongs to the ATP-dependent AMP-binding enzyme family.</text>
</comment>
<sequence>MSQVFRSKQQRIIIPTDVSVTEALLLHDPVHIPDDKVIFEEAVTGRTATYVAFKDQVKHTAAWLKHHLGLTPGDVVTIVSSSSIDYVVATHAVWWLGGVVSMINDALSPKDLAYGLDLVQPKFVIVGSSARDKVAASLGESVHAAFIKRIVRIGQTPSYPHWAEVSAGHQSNELLPALEPYSLRDADNRSVLAAVVLSSGTTGRFKAVMMSHHNLIAANYQLRADNPQNWRHDMREVFFPPLSHVYATYVVMTGAPWLGYYVCLMPRFDLENYCRLMSERKATLARLVPPVAKKLAESPITKRYTYPSLEYFTCSAAPLSDKTAAQLRRVFPHVVLCQTYGCTEASGACVQSGVRDKSMALNATGKVIANVEMRFLDPNGQDVGPKGPGEITIRGPNIMMGYLRDTQATQRDMLDGGWYKTGDLGYLDSRDYLVVNGRSKETIKYNGFQVSPIELEEVLLRHPAVDEVAVCGVWSDEAATDLVRAYVALKEGFERSAETAISISKFLADQVSGYKHLRGGVVFIDELPKSPTGKVLRRLLKNVRVDVGGTRGSQLVARL</sequence>
<evidence type="ECO:0000256" key="1">
    <source>
        <dbReference type="ARBA" id="ARBA00006432"/>
    </source>
</evidence>
<keyword evidence="2" id="KW-0436">Ligase</keyword>
<evidence type="ECO:0000259" key="3">
    <source>
        <dbReference type="Pfam" id="PF00501"/>
    </source>
</evidence>
<dbReference type="AlphaFoldDB" id="A0A9P8VNJ6"/>
<proteinExistence type="inferred from homology"/>
<feature type="domain" description="AMP-dependent synthetase/ligase" evidence="3">
    <location>
        <begin position="36"/>
        <end position="403"/>
    </location>
</feature>
<comment type="caution">
    <text evidence="5">The sequence shown here is derived from an EMBL/GenBank/DDBJ whole genome shotgun (WGS) entry which is preliminary data.</text>
</comment>
<organism evidence="5 6">
    <name type="scientific">Thelonectria olida</name>
    <dbReference type="NCBI Taxonomy" id="1576542"/>
    <lineage>
        <taxon>Eukaryota</taxon>
        <taxon>Fungi</taxon>
        <taxon>Dikarya</taxon>
        <taxon>Ascomycota</taxon>
        <taxon>Pezizomycotina</taxon>
        <taxon>Sordariomycetes</taxon>
        <taxon>Hypocreomycetidae</taxon>
        <taxon>Hypocreales</taxon>
        <taxon>Nectriaceae</taxon>
        <taxon>Thelonectria</taxon>
    </lineage>
</organism>
<dbReference type="InterPro" id="IPR042099">
    <property type="entry name" value="ANL_N_sf"/>
</dbReference>
<dbReference type="InterPro" id="IPR000873">
    <property type="entry name" value="AMP-dep_synth/lig_dom"/>
</dbReference>
<dbReference type="PANTHER" id="PTHR24096:SF149">
    <property type="entry name" value="AMP-BINDING DOMAIN-CONTAINING PROTEIN-RELATED"/>
    <property type="match status" value="1"/>
</dbReference>
<dbReference type="InterPro" id="IPR025110">
    <property type="entry name" value="AMP-bd_C"/>
</dbReference>
<evidence type="ECO:0000259" key="4">
    <source>
        <dbReference type="Pfam" id="PF13193"/>
    </source>
</evidence>
<accession>A0A9P8VNJ6</accession>
<dbReference type="Pfam" id="PF00501">
    <property type="entry name" value="AMP-binding"/>
    <property type="match status" value="1"/>
</dbReference>